<dbReference type="RefSeq" id="WP_180550627.1">
    <property type="nucleotide sequence ID" value="NZ_JACCKX010000001.1"/>
</dbReference>
<evidence type="ECO:0000256" key="1">
    <source>
        <dbReference type="SAM" id="SignalP"/>
    </source>
</evidence>
<dbReference type="GO" id="GO:0042597">
    <property type="term" value="C:periplasmic space"/>
    <property type="evidence" value="ECO:0007669"/>
    <property type="project" value="InterPro"/>
</dbReference>
<reference evidence="2 3" key="1">
    <citation type="submission" date="2020-07" db="EMBL/GenBank/DDBJ databases">
        <authorList>
            <person name="Maaloum M."/>
        </authorList>
    </citation>
    <scope>NUCLEOTIDE SEQUENCE [LARGE SCALE GENOMIC DNA]</scope>
    <source>
        <strain evidence="2 3">GCS-AN-3</strain>
    </source>
</reference>
<organism evidence="2 3">
    <name type="scientific">Ottowia beijingensis</name>
    <dbReference type="NCBI Taxonomy" id="1207057"/>
    <lineage>
        <taxon>Bacteria</taxon>
        <taxon>Pseudomonadati</taxon>
        <taxon>Pseudomonadota</taxon>
        <taxon>Betaproteobacteria</taxon>
        <taxon>Burkholderiales</taxon>
        <taxon>Comamonadaceae</taxon>
        <taxon>Ottowia</taxon>
    </lineage>
</organism>
<dbReference type="AlphaFoldDB" id="A0A853IXF3"/>
<keyword evidence="1" id="KW-0732">Signal</keyword>
<sequence length="163" mass="17459">MKTMHPLSLSAVVAALLLAGCAQTAPPAKSAAPAAAAVPALPAAALGKSVPGDAALPIAELMPLTMRYEADLKLTPEQIKAITAYREANMPKRIAGQKNILALRGQLRAAMLSGQPTGDLMRQVSQAELDHMQARERCVVFMRTTLTPEQYTQLIQRYLDGLR</sequence>
<dbReference type="InterPro" id="IPR012899">
    <property type="entry name" value="LTXXQ"/>
</dbReference>
<evidence type="ECO:0000313" key="3">
    <source>
        <dbReference type="Proteomes" id="UP000589716"/>
    </source>
</evidence>
<dbReference type="PROSITE" id="PS51257">
    <property type="entry name" value="PROKAR_LIPOPROTEIN"/>
    <property type="match status" value="1"/>
</dbReference>
<name>A0A853IXF3_9BURK</name>
<dbReference type="Gene3D" id="1.20.120.1490">
    <property type="match status" value="1"/>
</dbReference>
<keyword evidence="3" id="KW-1185">Reference proteome</keyword>
<comment type="caution">
    <text evidence="2">The sequence shown here is derived from an EMBL/GenBank/DDBJ whole genome shotgun (WGS) entry which is preliminary data.</text>
</comment>
<dbReference type="EMBL" id="JACCKX010000001">
    <property type="protein sequence ID" value="NZA02280.1"/>
    <property type="molecule type" value="Genomic_DNA"/>
</dbReference>
<dbReference type="Pfam" id="PF07813">
    <property type="entry name" value="LTXXQ"/>
    <property type="match status" value="1"/>
</dbReference>
<feature type="chain" id="PRO_5032688929" evidence="1">
    <location>
        <begin position="25"/>
        <end position="163"/>
    </location>
</feature>
<dbReference type="Proteomes" id="UP000589716">
    <property type="component" value="Unassembled WGS sequence"/>
</dbReference>
<proteinExistence type="predicted"/>
<accession>A0A853IXF3</accession>
<protein>
    <submittedName>
        <fullName evidence="2">Spy/CpxP family protein refolding chaperone</fullName>
    </submittedName>
</protein>
<feature type="signal peptide" evidence="1">
    <location>
        <begin position="1"/>
        <end position="24"/>
    </location>
</feature>
<gene>
    <name evidence="2" type="ORF">H0I39_11890</name>
</gene>
<evidence type="ECO:0000313" key="2">
    <source>
        <dbReference type="EMBL" id="NZA02280.1"/>
    </source>
</evidence>